<keyword evidence="5" id="KW-1185">Reference proteome</keyword>
<dbReference type="GeneID" id="82320480"/>
<dbReference type="Pfam" id="PF03597">
    <property type="entry name" value="FixS"/>
    <property type="match status" value="1"/>
</dbReference>
<keyword evidence="2" id="KW-0560">Oxidoreductase</keyword>
<evidence type="ECO:0000256" key="1">
    <source>
        <dbReference type="ARBA" id="ARBA00022630"/>
    </source>
</evidence>
<dbReference type="STRING" id="425400.LS65_08220"/>
<keyword evidence="3" id="KW-0812">Transmembrane</keyword>
<dbReference type="NCBIfam" id="TIGR00847">
    <property type="entry name" value="ccoS"/>
    <property type="match status" value="1"/>
</dbReference>
<keyword evidence="3" id="KW-1133">Transmembrane helix</keyword>
<dbReference type="InterPro" id="IPR050097">
    <property type="entry name" value="Ferredoxin-NADP_redctase_2"/>
</dbReference>
<dbReference type="Proteomes" id="UP000029707">
    <property type="component" value="Unassembled WGS sequence"/>
</dbReference>
<dbReference type="PANTHER" id="PTHR48105">
    <property type="entry name" value="THIOREDOXIN REDUCTASE 1-RELATED-RELATED"/>
    <property type="match status" value="1"/>
</dbReference>
<dbReference type="RefSeq" id="WP_084707958.1">
    <property type="nucleotide sequence ID" value="NZ_CAJUDB010000001.1"/>
</dbReference>
<reference evidence="4 5" key="1">
    <citation type="journal article" date="2014" name="Genome Announc.">
        <title>Draft genome sequences of eight enterohepatic helicobacter species isolated from both laboratory and wild rodents.</title>
        <authorList>
            <person name="Sheh A."/>
            <person name="Shen Z."/>
            <person name="Fox J.G."/>
        </authorList>
    </citation>
    <scope>NUCLEOTIDE SEQUENCE [LARGE SCALE GENOMIC DNA]</scope>
    <source>
        <strain evidence="4 5">MIT 01-6451</strain>
    </source>
</reference>
<evidence type="ECO:0000256" key="2">
    <source>
        <dbReference type="ARBA" id="ARBA00023002"/>
    </source>
</evidence>
<proteinExistence type="predicted"/>
<evidence type="ECO:0000313" key="5">
    <source>
        <dbReference type="Proteomes" id="UP000029707"/>
    </source>
</evidence>
<sequence length="395" mass="42858">MNTEMIAIMLGVSLILGLFGLLAFIWGLKNGQFDDANKMMQGVLFDSVEDLNLAAKTNKKHTPLIAKNKGDNMDKIYDVGVIGCGPAGISAAVESLAEHLNVVVLEKGETHNMSIRKFYKEGKRVDKDYKGQVVQLEGKIDFKDGDRESTLALFDEILSPVEVTYQSDVESVVPCKESEGFVITTTDNRSYKARFVVICIGKMGQPNKPSYALPPTIRKYINFNANDAQKNEKILVVGGGNSAVEYAYDLAQSAENGGSVTLNYRRSEFSRINDTNAAALKDVIANGSLHTKLGIDITELSDDNGKVGVHFSDGSKDVFDRVIYAIGGASPIDFLKKCSIATDEKGVPLCSSLWESSVKNIFVAGDIALKNGGSIAAAIKYGYDIVKEIAKRAKN</sequence>
<evidence type="ECO:0000256" key="3">
    <source>
        <dbReference type="SAM" id="Phobius"/>
    </source>
</evidence>
<feature type="transmembrane region" description="Helical" evidence="3">
    <location>
        <begin position="6"/>
        <end position="28"/>
    </location>
</feature>
<organism evidence="4 5">
    <name type="scientific">Helicobacter japonicus</name>
    <dbReference type="NCBI Taxonomy" id="425400"/>
    <lineage>
        <taxon>Bacteria</taxon>
        <taxon>Pseudomonadati</taxon>
        <taxon>Campylobacterota</taxon>
        <taxon>Epsilonproteobacteria</taxon>
        <taxon>Campylobacterales</taxon>
        <taxon>Helicobacteraceae</taxon>
        <taxon>Helicobacter</taxon>
    </lineage>
</organism>
<dbReference type="SUPFAM" id="SSF51905">
    <property type="entry name" value="FAD/NAD(P)-binding domain"/>
    <property type="match status" value="1"/>
</dbReference>
<dbReference type="InterPro" id="IPR036188">
    <property type="entry name" value="FAD/NAD-bd_sf"/>
</dbReference>
<keyword evidence="3" id="KW-0472">Membrane</keyword>
<name>A0A4V6YSG6_9HELI</name>
<dbReference type="PRINTS" id="PR00368">
    <property type="entry name" value="FADPNR"/>
</dbReference>
<dbReference type="OrthoDB" id="9778740at2"/>
<dbReference type="AlphaFoldDB" id="A0A4V6YSG6"/>
<dbReference type="GO" id="GO:0016491">
    <property type="term" value="F:oxidoreductase activity"/>
    <property type="evidence" value="ECO:0007669"/>
    <property type="project" value="UniProtKB-KW"/>
</dbReference>
<dbReference type="InterPro" id="IPR004714">
    <property type="entry name" value="Cyt_oxidase_maturation_cbb3"/>
</dbReference>
<comment type="caution">
    <text evidence="4">The sequence shown here is derived from an EMBL/GenBank/DDBJ whole genome shotgun (WGS) entry which is preliminary data.</text>
</comment>
<accession>A0A4V6YSG6</accession>
<protein>
    <submittedName>
        <fullName evidence="4">Cbb3-type cytochrome oxidase assembly protein CcoS</fullName>
    </submittedName>
</protein>
<dbReference type="EMBL" id="JRMQ02000002">
    <property type="protein sequence ID" value="TLE02683.1"/>
    <property type="molecule type" value="Genomic_DNA"/>
</dbReference>
<gene>
    <name evidence="4" type="primary">ccoS</name>
    <name evidence="4" type="ORF">LS65_001795</name>
</gene>
<evidence type="ECO:0000313" key="4">
    <source>
        <dbReference type="EMBL" id="TLE02683.1"/>
    </source>
</evidence>
<keyword evidence="1" id="KW-0285">Flavoprotein</keyword>
<dbReference type="Gene3D" id="3.50.50.60">
    <property type="entry name" value="FAD/NAD(P)-binding domain"/>
    <property type="match status" value="2"/>
</dbReference>
<dbReference type="Pfam" id="PF13738">
    <property type="entry name" value="Pyr_redox_3"/>
    <property type="match status" value="1"/>
</dbReference>
<dbReference type="PRINTS" id="PR00469">
    <property type="entry name" value="PNDRDTASEII"/>
</dbReference>